<dbReference type="InterPro" id="IPR013869">
    <property type="entry name" value="DUF1757"/>
</dbReference>
<accession>A0A1Y2M4N6</accession>
<keyword evidence="3" id="KW-1185">Reference proteome</keyword>
<feature type="transmembrane region" description="Helical" evidence="1">
    <location>
        <begin position="142"/>
        <end position="164"/>
    </location>
</feature>
<dbReference type="EMBL" id="KZ107842">
    <property type="protein sequence ID" value="OSS50427.1"/>
    <property type="molecule type" value="Genomic_DNA"/>
</dbReference>
<dbReference type="Pfam" id="PF08560">
    <property type="entry name" value="DUF1757"/>
    <property type="match status" value="1"/>
</dbReference>
<evidence type="ECO:0000313" key="3">
    <source>
        <dbReference type="Proteomes" id="UP000193240"/>
    </source>
</evidence>
<gene>
    <name evidence="2" type="ORF">B5807_04857</name>
</gene>
<proteinExistence type="predicted"/>
<evidence type="ECO:0000313" key="2">
    <source>
        <dbReference type="EMBL" id="OSS50427.1"/>
    </source>
</evidence>
<organism evidence="2 3">
    <name type="scientific">Epicoccum nigrum</name>
    <name type="common">Soil fungus</name>
    <name type="synonym">Epicoccum purpurascens</name>
    <dbReference type="NCBI Taxonomy" id="105696"/>
    <lineage>
        <taxon>Eukaryota</taxon>
        <taxon>Fungi</taxon>
        <taxon>Dikarya</taxon>
        <taxon>Ascomycota</taxon>
        <taxon>Pezizomycotina</taxon>
        <taxon>Dothideomycetes</taxon>
        <taxon>Pleosporomycetidae</taxon>
        <taxon>Pleosporales</taxon>
        <taxon>Pleosporineae</taxon>
        <taxon>Didymellaceae</taxon>
        <taxon>Epicoccum</taxon>
    </lineage>
</organism>
<protein>
    <submittedName>
        <fullName evidence="2">Uncharacterized protein</fullName>
    </submittedName>
</protein>
<keyword evidence="1" id="KW-1133">Transmembrane helix</keyword>
<evidence type="ECO:0000256" key="1">
    <source>
        <dbReference type="SAM" id="Phobius"/>
    </source>
</evidence>
<reference evidence="2 3" key="1">
    <citation type="journal article" date="2017" name="Genome Announc.">
        <title>Genome sequence of the saprophytic ascomycete Epicoccum nigrum ICMP 19927 strain isolated from New Zealand.</title>
        <authorList>
            <person name="Fokin M."/>
            <person name="Fleetwood D."/>
            <person name="Weir B.S."/>
            <person name="Villas-Boas S.G."/>
        </authorList>
    </citation>
    <scope>NUCLEOTIDE SEQUENCE [LARGE SCALE GENOMIC DNA]</scope>
    <source>
        <strain evidence="2 3">ICMP 19927</strain>
    </source>
</reference>
<dbReference type="InParanoid" id="A0A1Y2M4N6"/>
<dbReference type="PANTHER" id="PTHR38636:SF1">
    <property type="entry name" value="CHLORIDE CHANNEL PROTEIN CLC-D"/>
    <property type="match status" value="1"/>
</dbReference>
<dbReference type="AlphaFoldDB" id="A0A1Y2M4N6"/>
<sequence length="169" mass="17829">MTSLFPHPPYAEDQPNARTILYLHVTRASAMTFSFLSVPLTGLSLLTTHLRKQPLNSRLALSRLLLNSGRGLVFGAVAGAAMTWGRMRGREEVEWQDRSWRLLENSGEVKTDWETVGAAGLGAVAGAAAARRGKVALGVGRAALGGAGLGLGSGVLFMVGTFVVGREPA</sequence>
<keyword evidence="1" id="KW-0812">Transmembrane</keyword>
<feature type="transmembrane region" description="Helical" evidence="1">
    <location>
        <begin position="20"/>
        <end position="43"/>
    </location>
</feature>
<name>A0A1Y2M4N6_EPING</name>
<dbReference type="Proteomes" id="UP000193240">
    <property type="component" value="Unassembled WGS sequence"/>
</dbReference>
<keyword evidence="1" id="KW-0472">Membrane</keyword>
<dbReference type="PANTHER" id="PTHR38636">
    <property type="entry name" value="PROTEIN CBG20488"/>
    <property type="match status" value="1"/>
</dbReference>